<dbReference type="GO" id="GO:0005759">
    <property type="term" value="C:mitochondrial matrix"/>
    <property type="evidence" value="ECO:0007669"/>
    <property type="project" value="TreeGrafter"/>
</dbReference>
<dbReference type="OMA" id="WGELEAQ"/>
<accession>A0A5J4Z4X8</accession>
<dbReference type="PANTHER" id="PTHR21228">
    <property type="entry name" value="FAST LEU-RICH DOMAIN-CONTAINING"/>
    <property type="match status" value="1"/>
</dbReference>
<dbReference type="SUPFAM" id="SSF48371">
    <property type="entry name" value="ARM repeat"/>
    <property type="match status" value="1"/>
</dbReference>
<name>A0A5J4Z4X8_PORPP</name>
<feature type="region of interest" description="Disordered" evidence="1">
    <location>
        <begin position="622"/>
        <end position="648"/>
    </location>
</feature>
<dbReference type="InterPro" id="IPR050870">
    <property type="entry name" value="FAST_kinase"/>
</dbReference>
<dbReference type="OrthoDB" id="2019031at2759"/>
<feature type="compositionally biased region" description="Polar residues" evidence="1">
    <location>
        <begin position="635"/>
        <end position="648"/>
    </location>
</feature>
<reference evidence="3" key="1">
    <citation type="journal article" date="2019" name="Nat. Commun.">
        <title>Expansion of phycobilisome linker gene families in mesophilic red algae.</title>
        <authorList>
            <person name="Lee J."/>
            <person name="Kim D."/>
            <person name="Bhattacharya D."/>
            <person name="Yoon H.S."/>
        </authorList>
    </citation>
    <scope>NUCLEOTIDE SEQUENCE [LARGE SCALE GENOMIC DNA]</scope>
    <source>
        <strain evidence="3">CCMP 1328</strain>
    </source>
</reference>
<dbReference type="Proteomes" id="UP000324585">
    <property type="component" value="Unassembled WGS sequence"/>
</dbReference>
<dbReference type="GO" id="GO:0009507">
    <property type="term" value="C:chloroplast"/>
    <property type="evidence" value="ECO:0007669"/>
    <property type="project" value="GOC"/>
</dbReference>
<gene>
    <name evidence="2" type="ORF">FVE85_5853</name>
</gene>
<evidence type="ECO:0000256" key="1">
    <source>
        <dbReference type="SAM" id="MobiDB-lite"/>
    </source>
</evidence>
<dbReference type="GO" id="GO:0000963">
    <property type="term" value="P:mitochondrial RNA processing"/>
    <property type="evidence" value="ECO:0007669"/>
    <property type="project" value="TreeGrafter"/>
</dbReference>
<dbReference type="AlphaFoldDB" id="A0A5J4Z4X8"/>
<comment type="caution">
    <text evidence="2">The sequence shown here is derived from an EMBL/GenBank/DDBJ whole genome shotgun (WGS) entry which is preliminary data.</text>
</comment>
<dbReference type="GO" id="GO:0003723">
    <property type="term" value="F:RNA binding"/>
    <property type="evidence" value="ECO:0007669"/>
    <property type="project" value="TreeGrafter"/>
</dbReference>
<feature type="compositionally biased region" description="Basic and acidic residues" evidence="1">
    <location>
        <begin position="103"/>
        <end position="118"/>
    </location>
</feature>
<feature type="region of interest" description="Disordered" evidence="1">
    <location>
        <begin position="58"/>
        <end position="127"/>
    </location>
</feature>
<dbReference type="GO" id="GO:0044528">
    <property type="term" value="P:regulation of mitochondrial mRNA stability"/>
    <property type="evidence" value="ECO:0007669"/>
    <property type="project" value="TreeGrafter"/>
</dbReference>
<protein>
    <submittedName>
        <fullName evidence="2">Tbc2 translation factor, chloroplastic</fullName>
    </submittedName>
</protein>
<organism evidence="2 3">
    <name type="scientific">Porphyridium purpureum</name>
    <name type="common">Red alga</name>
    <name type="synonym">Porphyridium cruentum</name>
    <dbReference type="NCBI Taxonomy" id="35688"/>
    <lineage>
        <taxon>Eukaryota</taxon>
        <taxon>Rhodophyta</taxon>
        <taxon>Bangiophyceae</taxon>
        <taxon>Porphyridiales</taxon>
        <taxon>Porphyridiaceae</taxon>
        <taxon>Porphyridium</taxon>
    </lineage>
</organism>
<evidence type="ECO:0000313" key="2">
    <source>
        <dbReference type="EMBL" id="KAA8498268.1"/>
    </source>
</evidence>
<dbReference type="EMBL" id="VRMN01000001">
    <property type="protein sequence ID" value="KAA8498268.1"/>
    <property type="molecule type" value="Genomic_DNA"/>
</dbReference>
<dbReference type="GO" id="GO:0035770">
    <property type="term" value="C:ribonucleoprotein granule"/>
    <property type="evidence" value="ECO:0007669"/>
    <property type="project" value="TreeGrafter"/>
</dbReference>
<dbReference type="GO" id="GO:1901259">
    <property type="term" value="P:chloroplast rRNA processing"/>
    <property type="evidence" value="ECO:0007669"/>
    <property type="project" value="TreeGrafter"/>
</dbReference>
<sequence>MAPLDWRGHASLMYVSSPFAFAARRREARPVPLRARRCDARSEVLSRTMRLRRVAKAHAGVRLSADDVESDPRNGTSSASGTSSSSFGDVDRDQVATQVGQKELSRDDEPRAKGDHPERRRNHPGPAKMVFTVFRRLENIPSSEKGQHDWFVMLDRIVTDTRLTSKSCARALRLMVYFSQRSHAHASKMQEHLPKLNLRKRLDKDKFLAQLPYANDITLCNLVHAMASLDAPSARPTQKFVDAWFDAAGDLSSFSAQGLANAIWAWGKLEIPLPDSFLNSWYQGFQREISNFTPQNLSNSIYALACLGIVPDQERFLNLFVSAFKRNVNDFKPQHLANTLWAISKLGAVPQRDFVSFWFAGFDRALNNFNHTELSSIFWAFGNMAQTGYQPPSIFMKKLTSAFENDMSRARGRELAAVMWALGQLDLKPEMRFLDAWMRAFRRNIGTANSQALTNVIWALSKLELRPAADFVAAWKERYMSCDDQTGAGLSSALYALARLSITPEVRFLEFWYRSMIPCLPSADGHTLSQSMYAFGRLDIVPAEEFLTQWLGFFELKLEHVNQQDLSLSLWALARLDIRPDEVFLNKWTEAFVRQAALEEPLEEVEAMVTWACEKMVMSVPEFPERPGEEPRTIRGQQNASVANSDTV</sequence>
<evidence type="ECO:0000313" key="3">
    <source>
        <dbReference type="Proteomes" id="UP000324585"/>
    </source>
</evidence>
<feature type="compositionally biased region" description="Basic and acidic residues" evidence="1">
    <location>
        <begin position="623"/>
        <end position="633"/>
    </location>
</feature>
<dbReference type="InterPro" id="IPR016024">
    <property type="entry name" value="ARM-type_fold"/>
</dbReference>
<proteinExistence type="predicted"/>
<keyword evidence="3" id="KW-1185">Reference proteome</keyword>
<feature type="compositionally biased region" description="Low complexity" evidence="1">
    <location>
        <begin position="75"/>
        <end position="86"/>
    </location>
</feature>
<dbReference type="PANTHER" id="PTHR21228:SF40">
    <property type="entry name" value="LD45607P"/>
    <property type="match status" value="1"/>
</dbReference>